<comment type="similarity">
    <text evidence="2">Belongs to the ORC6 family.</text>
</comment>
<evidence type="ECO:0000256" key="2">
    <source>
        <dbReference type="ARBA" id="ARBA00010840"/>
    </source>
</evidence>
<feature type="domain" description="ORC6 second cyclin-like" evidence="7">
    <location>
        <begin position="95"/>
        <end position="177"/>
    </location>
</feature>
<keyword evidence="9" id="KW-1185">Reference proteome</keyword>
<reference evidence="8" key="1">
    <citation type="journal article" date="2023" name="G3 (Bethesda)">
        <title>Whole genome assemblies of Zophobas morio and Tenebrio molitor.</title>
        <authorList>
            <person name="Kaur S."/>
            <person name="Stinson S.A."/>
            <person name="diCenzo G.C."/>
        </authorList>
    </citation>
    <scope>NUCLEOTIDE SEQUENCE</scope>
    <source>
        <strain evidence="8">QUZm001</strain>
    </source>
</reference>
<organism evidence="8 9">
    <name type="scientific">Zophobas morio</name>
    <dbReference type="NCBI Taxonomy" id="2755281"/>
    <lineage>
        <taxon>Eukaryota</taxon>
        <taxon>Metazoa</taxon>
        <taxon>Ecdysozoa</taxon>
        <taxon>Arthropoda</taxon>
        <taxon>Hexapoda</taxon>
        <taxon>Insecta</taxon>
        <taxon>Pterygota</taxon>
        <taxon>Neoptera</taxon>
        <taxon>Endopterygota</taxon>
        <taxon>Coleoptera</taxon>
        <taxon>Polyphaga</taxon>
        <taxon>Cucujiformia</taxon>
        <taxon>Tenebrionidae</taxon>
        <taxon>Zophobas</taxon>
    </lineage>
</organism>
<dbReference type="Proteomes" id="UP001168821">
    <property type="component" value="Unassembled WGS sequence"/>
</dbReference>
<dbReference type="GO" id="GO:0005664">
    <property type="term" value="C:nuclear origin of replication recognition complex"/>
    <property type="evidence" value="ECO:0007669"/>
    <property type="project" value="InterPro"/>
</dbReference>
<proteinExistence type="inferred from homology"/>
<dbReference type="EMBL" id="JALNTZ010000006">
    <property type="protein sequence ID" value="KAJ3648527.1"/>
    <property type="molecule type" value="Genomic_DNA"/>
</dbReference>
<accession>A0AA38I3M9</accession>
<dbReference type="PANTHER" id="PTHR13394:SF0">
    <property type="entry name" value="ORIGIN RECOGNITION COMPLEX SUBUNIT 6"/>
    <property type="match status" value="1"/>
</dbReference>
<name>A0AA38I3M9_9CUCU</name>
<evidence type="ECO:0000259" key="6">
    <source>
        <dbReference type="Pfam" id="PF05460"/>
    </source>
</evidence>
<feature type="domain" description="ORC6 first cyclin-like" evidence="6">
    <location>
        <begin position="21"/>
        <end position="90"/>
    </location>
</feature>
<evidence type="ECO:0000313" key="8">
    <source>
        <dbReference type="EMBL" id="KAJ3648527.1"/>
    </source>
</evidence>
<protein>
    <recommendedName>
        <fullName evidence="10">Origin recognition complex subunit 6</fullName>
    </recommendedName>
</protein>
<dbReference type="GO" id="GO:0006270">
    <property type="term" value="P:DNA replication initiation"/>
    <property type="evidence" value="ECO:0007669"/>
    <property type="project" value="TreeGrafter"/>
</dbReference>
<dbReference type="Pfam" id="PF21913">
    <property type="entry name" value="ORC6_2nd"/>
    <property type="match status" value="1"/>
</dbReference>
<evidence type="ECO:0008006" key="10">
    <source>
        <dbReference type="Google" id="ProtNLM"/>
    </source>
</evidence>
<dbReference type="InterPro" id="IPR054113">
    <property type="entry name" value="ORC6_cyclin-like_2nd"/>
</dbReference>
<evidence type="ECO:0000313" key="9">
    <source>
        <dbReference type="Proteomes" id="UP001168821"/>
    </source>
</evidence>
<keyword evidence="5" id="KW-0539">Nucleus</keyword>
<comment type="subcellular location">
    <subcellularLocation>
        <location evidence="1">Nucleus</location>
    </subcellularLocation>
</comment>
<dbReference type="InterPro" id="IPR008721">
    <property type="entry name" value="ORC6_cyclin_first"/>
</dbReference>
<dbReference type="CDD" id="cd11583">
    <property type="entry name" value="Orc6_mid"/>
    <property type="match status" value="1"/>
</dbReference>
<dbReference type="GO" id="GO:0003677">
    <property type="term" value="F:DNA binding"/>
    <property type="evidence" value="ECO:0007669"/>
    <property type="project" value="UniProtKB-KW"/>
</dbReference>
<keyword evidence="3" id="KW-0235">DNA replication</keyword>
<dbReference type="PANTHER" id="PTHR13394">
    <property type="entry name" value="ORIGIN RECOGNITION COMPLEX SUBUNIT 6"/>
    <property type="match status" value="1"/>
</dbReference>
<evidence type="ECO:0000256" key="1">
    <source>
        <dbReference type="ARBA" id="ARBA00004123"/>
    </source>
</evidence>
<evidence type="ECO:0000259" key="7">
    <source>
        <dbReference type="Pfam" id="PF21913"/>
    </source>
</evidence>
<gene>
    <name evidence="8" type="ORF">Zmor_020323</name>
</gene>
<dbReference type="Gene3D" id="1.10.472.10">
    <property type="entry name" value="Cyclin-like"/>
    <property type="match status" value="1"/>
</dbReference>
<dbReference type="InterPro" id="IPR020529">
    <property type="entry name" value="ORC6_met/pln"/>
</dbReference>
<evidence type="ECO:0000256" key="3">
    <source>
        <dbReference type="ARBA" id="ARBA00022705"/>
    </source>
</evidence>
<sequence>MANNKILLTHGERLGIRDSATIQKADAFLRTLNSKPSSKTVSDTAKVVICLDLAAMNLGIPFDQEVALKLTSLRKTVYQNTLNNVQKILNLDKPISISELCVQFSCPEAKEMALTILKSYQEKDTKIKDIEHPQYAAAAVYTSCKLNGIKIDKTSLKLVSRLKVAEWNELVDEFSKFAAAVGLSGTKKRNIKKSAVTEDKIEEKDIYATTKAKDKEEVAEEYEVWRERILREASEEILQREMNE</sequence>
<dbReference type="AlphaFoldDB" id="A0AA38I3M9"/>
<evidence type="ECO:0000256" key="5">
    <source>
        <dbReference type="ARBA" id="ARBA00023242"/>
    </source>
</evidence>
<comment type="caution">
    <text evidence="8">The sequence shown here is derived from an EMBL/GenBank/DDBJ whole genome shotgun (WGS) entry which is preliminary data.</text>
</comment>
<evidence type="ECO:0000256" key="4">
    <source>
        <dbReference type="ARBA" id="ARBA00023125"/>
    </source>
</evidence>
<keyword evidence="4" id="KW-0238">DNA-binding</keyword>
<dbReference type="Pfam" id="PF05460">
    <property type="entry name" value="ORC6"/>
    <property type="match status" value="1"/>
</dbReference>